<dbReference type="EMBL" id="SUNJ01003422">
    <property type="protein sequence ID" value="TPP65280.1"/>
    <property type="molecule type" value="Genomic_DNA"/>
</dbReference>
<reference evidence="3 4" key="1">
    <citation type="submission" date="2019-04" db="EMBL/GenBank/DDBJ databases">
        <title>Annotation for the trematode Fasciola gigantica.</title>
        <authorList>
            <person name="Choi Y.-J."/>
        </authorList>
    </citation>
    <scope>NUCLEOTIDE SEQUENCE [LARGE SCALE GENOMIC DNA]</scope>
    <source>
        <strain evidence="3">Uganda_cow_1</strain>
    </source>
</reference>
<keyword evidence="2" id="KW-0812">Transmembrane</keyword>
<evidence type="ECO:0000313" key="3">
    <source>
        <dbReference type="EMBL" id="TPP65280.1"/>
    </source>
</evidence>
<evidence type="ECO:0000256" key="1">
    <source>
        <dbReference type="SAM" id="MobiDB-lite"/>
    </source>
</evidence>
<proteinExistence type="predicted"/>
<protein>
    <submittedName>
        <fullName evidence="3">Uncharacterized protein</fullName>
    </submittedName>
</protein>
<keyword evidence="2" id="KW-0472">Membrane</keyword>
<sequence>MSMIGNFVTIWVPTALIFTIAGMLLSCFCLRKRGRIKLQSSSQKPNEATTEKFHQLPTEESSKDRPNEPHPFLPLSLYSSAATSAYAVVGRTDTHPDTLALMDCSYLVSNTCIGAAPNTVSHLLIRQESNSHRNCELPPVPTGPDYHEPSDNPPITLDCLTSSHPTEEQRHSGIGSVQGPYYSSVVSVGSPAEYGDIADMVPPRSQTIQTTNPTIQTHRCDVYARVKPRSERHSNQVWAYPNLNMPVPIRSVTVPDATCKIGSVERSMTTADAGELLIMGGGDRLFEPPVPERGYGETEIEIVNQNRLLSSSSSVSNRSGHTGEMREGRAGSLIDFHYFLSDVQCQAGQLRPVVRLPLPLFQFFVYAVKNNRVCLIGFDISETGRSVGSPDGNVPLIRRLLNAIQLINARHYHDPDLLRTGANGEHSRPSSPSGGYRKITVEYERVYGVAGESNSSTTYEMVPGARDSIGGPTEFQSSSPSHANRSEQIVESHSKRFSEIYSEIPYTTCYALPFTTPAGTSSSTTAPVGGEMSFSDVELPVASSTLNRPDESPAPPSYISDLGASSLVCRSEHVKPNKTIISPQTDNNTIGTTSVLAEMQRFRHMDSEEHCSDQDRIPMSISRTPGHAGCQSIATSLDGTIAIVPSMLATSDSFNPNLMPPLMERSIEDASLLGPSHPTTPSLGSSALSSPLNEAPVINSFDSDHLMQSTVPVSFGPSMNSVSLSPLGSCSFCPELLGSSGTFVGPVDRIPVDPIREQASSGLDAVTYDEVAS</sequence>
<accession>A0A504Z7M3</accession>
<gene>
    <name evidence="3" type="ORF">FGIG_07859</name>
</gene>
<organism evidence="3 4">
    <name type="scientific">Fasciola gigantica</name>
    <name type="common">Giant liver fluke</name>
    <dbReference type="NCBI Taxonomy" id="46835"/>
    <lineage>
        <taxon>Eukaryota</taxon>
        <taxon>Metazoa</taxon>
        <taxon>Spiralia</taxon>
        <taxon>Lophotrochozoa</taxon>
        <taxon>Platyhelminthes</taxon>
        <taxon>Trematoda</taxon>
        <taxon>Digenea</taxon>
        <taxon>Plagiorchiida</taxon>
        <taxon>Echinostomata</taxon>
        <taxon>Echinostomatoidea</taxon>
        <taxon>Fasciolidae</taxon>
        <taxon>Fasciola</taxon>
    </lineage>
</organism>
<feature type="compositionally biased region" description="Polar residues" evidence="1">
    <location>
        <begin position="474"/>
        <end position="483"/>
    </location>
</feature>
<dbReference type="Proteomes" id="UP000316759">
    <property type="component" value="Unassembled WGS sequence"/>
</dbReference>
<feature type="transmembrane region" description="Helical" evidence="2">
    <location>
        <begin position="6"/>
        <end position="30"/>
    </location>
</feature>
<keyword evidence="2" id="KW-1133">Transmembrane helix</keyword>
<feature type="region of interest" description="Disordered" evidence="1">
    <location>
        <begin position="466"/>
        <end position="489"/>
    </location>
</feature>
<comment type="caution">
    <text evidence="3">The sequence shown here is derived from an EMBL/GenBank/DDBJ whole genome shotgun (WGS) entry which is preliminary data.</text>
</comment>
<dbReference type="AlphaFoldDB" id="A0A504Z7M3"/>
<feature type="compositionally biased region" description="Polar residues" evidence="1">
    <location>
        <begin position="39"/>
        <end position="48"/>
    </location>
</feature>
<evidence type="ECO:0000256" key="2">
    <source>
        <dbReference type="SAM" id="Phobius"/>
    </source>
</evidence>
<keyword evidence="4" id="KW-1185">Reference proteome</keyword>
<feature type="region of interest" description="Disordered" evidence="1">
    <location>
        <begin position="39"/>
        <end position="70"/>
    </location>
</feature>
<evidence type="ECO:0000313" key="4">
    <source>
        <dbReference type="Proteomes" id="UP000316759"/>
    </source>
</evidence>
<name>A0A504Z7M3_FASGI</name>
<dbReference type="OrthoDB" id="6287022at2759"/>